<dbReference type="Proteomes" id="UP000525298">
    <property type="component" value="Unassembled WGS sequence"/>
</dbReference>
<dbReference type="EC" id="3.1.1.-" evidence="2"/>
<dbReference type="NCBIfam" id="TIGR00256">
    <property type="entry name" value="D-aminoacyl-tRNA deacylase"/>
    <property type="match status" value="1"/>
</dbReference>
<dbReference type="EMBL" id="JACDUS010000002">
    <property type="protein sequence ID" value="MBA2880611.1"/>
    <property type="molecule type" value="Genomic_DNA"/>
</dbReference>
<evidence type="ECO:0000256" key="2">
    <source>
        <dbReference type="HAMAP-Rule" id="MF_00518"/>
    </source>
</evidence>
<keyword evidence="2" id="KW-0820">tRNA-binding</keyword>
<sequence>MIAVLQRVKHAYVSVDGTQISAIDAGLLVLLGVAATDEPKDIAYVADKVVNLRIFADEQGKMNKSLSDTGGQMLVVSQFTLLADCRKGRRPSFVHAADPHKAESFYLEFVHHVRQKGIDVQTGQFQAMMDVSLVNDGPVTLTVESKTGS</sequence>
<dbReference type="SUPFAM" id="SSF69500">
    <property type="entry name" value="DTD-like"/>
    <property type="match status" value="1"/>
</dbReference>
<dbReference type="PANTHER" id="PTHR10472:SF5">
    <property type="entry name" value="D-AMINOACYL-TRNA DEACYLASE 1"/>
    <property type="match status" value="1"/>
</dbReference>
<dbReference type="GO" id="GO:0051500">
    <property type="term" value="F:D-tyrosyl-tRNA(Tyr) deacylase activity"/>
    <property type="evidence" value="ECO:0007669"/>
    <property type="project" value="TreeGrafter"/>
</dbReference>
<comment type="caution">
    <text evidence="3">The sequence shown here is derived from an EMBL/GenBank/DDBJ whole genome shotgun (WGS) entry which is preliminary data.</text>
</comment>
<dbReference type="CDD" id="cd00563">
    <property type="entry name" value="Dtyr_deacylase"/>
    <property type="match status" value="1"/>
</dbReference>
<comment type="subcellular location">
    <subcellularLocation>
        <location evidence="2">Cytoplasm</location>
    </subcellularLocation>
</comment>
<dbReference type="Pfam" id="PF02580">
    <property type="entry name" value="Tyr_Deacylase"/>
    <property type="match status" value="1"/>
</dbReference>
<dbReference type="HAMAP" id="MF_00518">
    <property type="entry name" value="Deacylase_Dtd"/>
    <property type="match status" value="1"/>
</dbReference>
<evidence type="ECO:0000256" key="1">
    <source>
        <dbReference type="ARBA" id="ARBA00009673"/>
    </source>
</evidence>
<proteinExistence type="inferred from homology"/>
<evidence type="ECO:0000313" key="3">
    <source>
        <dbReference type="EMBL" id="MBA2880611.1"/>
    </source>
</evidence>
<comment type="catalytic activity">
    <reaction evidence="2">
        <text>a D-aminoacyl-tRNA + H2O = a tRNA + a D-alpha-amino acid + H(+)</text>
        <dbReference type="Rhea" id="RHEA:13953"/>
        <dbReference type="Rhea" id="RHEA-COMP:10123"/>
        <dbReference type="Rhea" id="RHEA-COMP:10124"/>
        <dbReference type="ChEBI" id="CHEBI:15377"/>
        <dbReference type="ChEBI" id="CHEBI:15378"/>
        <dbReference type="ChEBI" id="CHEBI:59871"/>
        <dbReference type="ChEBI" id="CHEBI:78442"/>
        <dbReference type="ChEBI" id="CHEBI:79333"/>
        <dbReference type="EC" id="3.1.1.96"/>
    </reaction>
</comment>
<keyword evidence="2 3" id="KW-0378">Hydrolase</keyword>
<keyword evidence="4" id="KW-1185">Reference proteome</keyword>
<protein>
    <recommendedName>
        <fullName evidence="2">D-aminoacyl-tRNA deacylase</fullName>
        <shortName evidence="2">DTD</shortName>
        <ecNumber evidence="2">3.1.1.96</ecNumber>
    </recommendedName>
    <alternativeName>
        <fullName evidence="2">Gly-tRNA(Ala) deacylase</fullName>
        <ecNumber evidence="2">3.1.1.-</ecNumber>
    </alternativeName>
</protein>
<dbReference type="GO" id="GO:0000049">
    <property type="term" value="F:tRNA binding"/>
    <property type="evidence" value="ECO:0007669"/>
    <property type="project" value="UniProtKB-UniRule"/>
</dbReference>
<dbReference type="GO" id="GO:0106026">
    <property type="term" value="F:Gly-tRNA(Ala) deacylase activity"/>
    <property type="evidence" value="ECO:0007669"/>
    <property type="project" value="UniProtKB-UniRule"/>
</dbReference>
<dbReference type="PANTHER" id="PTHR10472">
    <property type="entry name" value="D-TYROSYL-TRNA TYR DEACYLASE"/>
    <property type="match status" value="1"/>
</dbReference>
<accession>A0A7W0HK16</accession>
<comment type="catalytic activity">
    <reaction evidence="2">
        <text>glycyl-tRNA(Ala) + H2O = tRNA(Ala) + glycine + H(+)</text>
        <dbReference type="Rhea" id="RHEA:53744"/>
        <dbReference type="Rhea" id="RHEA-COMP:9657"/>
        <dbReference type="Rhea" id="RHEA-COMP:13640"/>
        <dbReference type="ChEBI" id="CHEBI:15377"/>
        <dbReference type="ChEBI" id="CHEBI:15378"/>
        <dbReference type="ChEBI" id="CHEBI:57305"/>
        <dbReference type="ChEBI" id="CHEBI:78442"/>
        <dbReference type="ChEBI" id="CHEBI:78522"/>
    </reaction>
</comment>
<dbReference type="Gene3D" id="3.50.80.10">
    <property type="entry name" value="D-tyrosyl-tRNA(Tyr) deacylase"/>
    <property type="match status" value="1"/>
</dbReference>
<dbReference type="GO" id="GO:0005737">
    <property type="term" value="C:cytoplasm"/>
    <property type="evidence" value="ECO:0007669"/>
    <property type="project" value="UniProtKB-SubCell"/>
</dbReference>
<dbReference type="AlphaFoldDB" id="A0A7W0HK16"/>
<dbReference type="FunFam" id="3.50.80.10:FF:000001">
    <property type="entry name" value="D-aminoacyl-tRNA deacylase"/>
    <property type="match status" value="1"/>
</dbReference>
<dbReference type="EC" id="3.1.1.96" evidence="2"/>
<dbReference type="InterPro" id="IPR003732">
    <property type="entry name" value="Daa-tRNA_deacyls_DTD"/>
</dbReference>
<dbReference type="GO" id="GO:0043908">
    <property type="term" value="F:Ser(Gly)-tRNA(Ala) hydrolase activity"/>
    <property type="evidence" value="ECO:0007669"/>
    <property type="project" value="UniProtKB-UniRule"/>
</dbReference>
<dbReference type="InterPro" id="IPR023509">
    <property type="entry name" value="DTD-like_sf"/>
</dbReference>
<evidence type="ECO:0000313" key="4">
    <source>
        <dbReference type="Proteomes" id="UP000525298"/>
    </source>
</evidence>
<dbReference type="GO" id="GO:0019478">
    <property type="term" value="P:D-amino acid catabolic process"/>
    <property type="evidence" value="ECO:0007669"/>
    <property type="project" value="UniProtKB-UniRule"/>
</dbReference>
<gene>
    <name evidence="2" type="primary">dtd</name>
    <name evidence="3" type="ORF">HNR65_000929</name>
</gene>
<feature type="short sequence motif" description="Gly-cisPro motif, important for rejection of L-amino acids" evidence="2">
    <location>
        <begin position="137"/>
        <end position="138"/>
    </location>
</feature>
<organism evidence="3 4">
    <name type="scientific">Desulfosalsimonas propionicica</name>
    <dbReference type="NCBI Taxonomy" id="332175"/>
    <lineage>
        <taxon>Bacteria</taxon>
        <taxon>Pseudomonadati</taxon>
        <taxon>Thermodesulfobacteriota</taxon>
        <taxon>Desulfobacteria</taxon>
        <taxon>Desulfobacterales</taxon>
        <taxon>Desulfosalsimonadaceae</taxon>
        <taxon>Desulfosalsimonas</taxon>
    </lineage>
</organism>
<name>A0A7W0HK16_9BACT</name>
<comment type="function">
    <text evidence="2">An aminoacyl-tRNA editing enzyme that deacylates mischarged D-aminoacyl-tRNAs. Also deacylates mischarged glycyl-tRNA(Ala), protecting cells against glycine mischarging by AlaRS. Acts via tRNA-based rather than protein-based catalysis; rejects L-amino acids rather than detecting D-amino acids in the active site. By recycling D-aminoacyl-tRNA to D-amino acids and free tRNA molecules, this enzyme counteracts the toxicity associated with the formation of D-aminoacyl-tRNA entities in vivo and helps enforce protein L-homochirality.</text>
</comment>
<keyword evidence="2" id="KW-0963">Cytoplasm</keyword>
<reference evidence="3 4" key="1">
    <citation type="submission" date="2020-07" db="EMBL/GenBank/DDBJ databases">
        <title>Genomic Encyclopedia of Type Strains, Phase IV (KMG-IV): sequencing the most valuable type-strain genomes for metagenomic binning, comparative biology and taxonomic classification.</title>
        <authorList>
            <person name="Goeker M."/>
        </authorList>
    </citation>
    <scope>NUCLEOTIDE SEQUENCE [LARGE SCALE GENOMIC DNA]</scope>
    <source>
        <strain evidence="3 4">DSM 17721</strain>
    </source>
</reference>
<dbReference type="RefSeq" id="WP_181550279.1">
    <property type="nucleotide sequence ID" value="NZ_JACDUS010000002.1"/>
</dbReference>
<comment type="domain">
    <text evidence="2">A Gly-cisPro motif from one monomer fits into the active site of the other monomer to allow specific chiral rejection of L-amino acids.</text>
</comment>
<comment type="similarity">
    <text evidence="1 2">Belongs to the DTD family.</text>
</comment>
<keyword evidence="2" id="KW-0694">RNA-binding</keyword>
<comment type="subunit">
    <text evidence="2">Homodimer.</text>
</comment>